<evidence type="ECO:0000313" key="2">
    <source>
        <dbReference type="EMBL" id="KAF3488695.1"/>
    </source>
</evidence>
<gene>
    <name evidence="2" type="ORF">F2Q69_00052254</name>
</gene>
<dbReference type="Proteomes" id="UP000712600">
    <property type="component" value="Unassembled WGS sequence"/>
</dbReference>
<sequence length="69" mass="7583">MKRASLVYICLITYHGSNGSEEERAFHARAAAAVRQAWLGTAWAWAWAWAWVLGLGFWVLGLGGGHPAQ</sequence>
<keyword evidence="1" id="KW-1133">Transmembrane helix</keyword>
<name>A0A8S9MXD9_BRACR</name>
<dbReference type="EMBL" id="QGKX02002183">
    <property type="protein sequence ID" value="KAF3488695.1"/>
    <property type="molecule type" value="Genomic_DNA"/>
</dbReference>
<keyword evidence="1" id="KW-0812">Transmembrane</keyword>
<dbReference type="AlphaFoldDB" id="A0A8S9MXD9"/>
<accession>A0A8S9MXD9</accession>
<protein>
    <submittedName>
        <fullName evidence="2">Uncharacterized protein</fullName>
    </submittedName>
</protein>
<keyword evidence="1" id="KW-0472">Membrane</keyword>
<reference evidence="2" key="1">
    <citation type="submission" date="2019-12" db="EMBL/GenBank/DDBJ databases">
        <title>Genome sequencing and annotation of Brassica cretica.</title>
        <authorList>
            <person name="Studholme D.J."/>
            <person name="Sarris P."/>
        </authorList>
    </citation>
    <scope>NUCLEOTIDE SEQUENCE</scope>
    <source>
        <strain evidence="2">PFS-109/04</strain>
        <tissue evidence="2">Leaf</tissue>
    </source>
</reference>
<evidence type="ECO:0000313" key="3">
    <source>
        <dbReference type="Proteomes" id="UP000712600"/>
    </source>
</evidence>
<comment type="caution">
    <text evidence="2">The sequence shown here is derived from an EMBL/GenBank/DDBJ whole genome shotgun (WGS) entry which is preliminary data.</text>
</comment>
<proteinExistence type="predicted"/>
<evidence type="ECO:0000256" key="1">
    <source>
        <dbReference type="SAM" id="Phobius"/>
    </source>
</evidence>
<organism evidence="2 3">
    <name type="scientific">Brassica cretica</name>
    <name type="common">Mustard</name>
    <dbReference type="NCBI Taxonomy" id="69181"/>
    <lineage>
        <taxon>Eukaryota</taxon>
        <taxon>Viridiplantae</taxon>
        <taxon>Streptophyta</taxon>
        <taxon>Embryophyta</taxon>
        <taxon>Tracheophyta</taxon>
        <taxon>Spermatophyta</taxon>
        <taxon>Magnoliopsida</taxon>
        <taxon>eudicotyledons</taxon>
        <taxon>Gunneridae</taxon>
        <taxon>Pentapetalae</taxon>
        <taxon>rosids</taxon>
        <taxon>malvids</taxon>
        <taxon>Brassicales</taxon>
        <taxon>Brassicaceae</taxon>
        <taxon>Brassiceae</taxon>
        <taxon>Brassica</taxon>
    </lineage>
</organism>
<feature type="transmembrane region" description="Helical" evidence="1">
    <location>
        <begin position="43"/>
        <end position="63"/>
    </location>
</feature>